<proteinExistence type="predicted"/>
<feature type="region of interest" description="Disordered" evidence="1">
    <location>
        <begin position="276"/>
        <end position="378"/>
    </location>
</feature>
<name>A0AAD9D462_9STRA</name>
<comment type="caution">
    <text evidence="2">The sequence shown here is derived from an EMBL/GenBank/DDBJ whole genome shotgun (WGS) entry which is preliminary data.</text>
</comment>
<feature type="region of interest" description="Disordered" evidence="1">
    <location>
        <begin position="662"/>
        <end position="682"/>
    </location>
</feature>
<accession>A0AAD9D462</accession>
<evidence type="ECO:0000313" key="2">
    <source>
        <dbReference type="EMBL" id="KAK1732433.1"/>
    </source>
</evidence>
<evidence type="ECO:0000256" key="1">
    <source>
        <dbReference type="SAM" id="MobiDB-lite"/>
    </source>
</evidence>
<feature type="compositionally biased region" description="Polar residues" evidence="1">
    <location>
        <begin position="320"/>
        <end position="367"/>
    </location>
</feature>
<feature type="compositionally biased region" description="Basic and acidic residues" evidence="1">
    <location>
        <begin position="554"/>
        <end position="577"/>
    </location>
</feature>
<dbReference type="EMBL" id="JATAAI010000066">
    <property type="protein sequence ID" value="KAK1732433.1"/>
    <property type="molecule type" value="Genomic_DNA"/>
</dbReference>
<feature type="compositionally biased region" description="Low complexity" evidence="1">
    <location>
        <begin position="208"/>
        <end position="218"/>
    </location>
</feature>
<sequence>MENSGAINEMDARPMTIPARLPLPRSRSVKLAANNIMPSLPPPSSASELGFPNAKNITPEMPAHYPSSSCHESGAASSADGSSKHNQSPTAFSSFFGSRSQGADTAASQQPRSLKNHDVLHNHDRLKLEPFSPTEDSSSEFRYRNIPSFISTQLDESPMEMSPMLGGLSSGKSPNKKRSMEGRSESSTRSEDEQPHTPKYRCLLQGLSLNSPSRSSASTTPDEAGGSVQQSPYRRPPNIPSFIKKKKESIMLTDSFESQSFSAVNTPIRTPETGQFYMRSSEKVSTPTTASSSFYSTRSNRTSIGHQNSPFKMLPPRLGDQSQGSTDTPEMIHSNYSPFVSSPTRYASSPTRFASSSPYASSPTRFGSSSPLMTSSPSPRVVPLKILSRDGSPVEHAKLASATGAIPKLGMDHLPYDPSTSSQAMMSSPLMRSLDQYAKKDSMEQMNNEDGKEDTLSGAAMPSLHGESSKPTKYGESPKSKDYPQLPRIKLTPRSKSNYASLMLDASPRGATLPPRLNLLASSSGPLLRKRTDNSGDKEDLEMDSLLSGFGHHNTSDDEPRNGKQKRSDSLLDRVESEESEMVAIARTPLMLPSFCAQAKDKPMKSITFKTPEHDREESLSSPSFLPRFVPASKSRSLFNSPRVDDPIEQIIRADAIAEAAKSNEELTDDESDSEGPGSDFMLCSPKAYSSKMLHKMEKRPTKAALPVKPGHRAESPSFGRARASSIGSLKKRTRSFSSPTTPTIAEEGLASFDATFSKSTTSNECTHQGFGHRDRSAATLSSYCSLSDCDDTTIHYHHSHTMPLSIDIGMKNNGLSMTSMTSLCGLDIVDESVDEFRDKVPASLPSESSQIFKHAEGSDICTVGLRRSEFSQNSLGLSVDSVGDADQRDLFTPPLTTTRNLQSPPPLPKRTVNYQYL</sequence>
<feature type="region of interest" description="Disordered" evidence="1">
    <location>
        <begin position="887"/>
        <end position="918"/>
    </location>
</feature>
<dbReference type="Proteomes" id="UP001224775">
    <property type="component" value="Unassembled WGS sequence"/>
</dbReference>
<gene>
    <name evidence="2" type="ORF">QTG54_016827</name>
</gene>
<keyword evidence="3" id="KW-1185">Reference proteome</keyword>
<feature type="compositionally biased region" description="Low complexity" evidence="1">
    <location>
        <begin position="368"/>
        <end position="378"/>
    </location>
</feature>
<feature type="compositionally biased region" description="Polar residues" evidence="1">
    <location>
        <begin position="84"/>
        <end position="113"/>
    </location>
</feature>
<feature type="compositionally biased region" description="Basic and acidic residues" evidence="1">
    <location>
        <begin position="115"/>
        <end position="128"/>
    </location>
</feature>
<feature type="region of interest" description="Disordered" evidence="1">
    <location>
        <begin position="402"/>
        <end position="578"/>
    </location>
</feature>
<feature type="compositionally biased region" description="Low complexity" evidence="1">
    <location>
        <begin position="67"/>
        <end position="81"/>
    </location>
</feature>
<feature type="region of interest" description="Disordered" evidence="1">
    <location>
        <begin position="1"/>
        <end position="246"/>
    </location>
</feature>
<feature type="compositionally biased region" description="Basic and acidic residues" evidence="1">
    <location>
        <begin position="437"/>
        <end position="455"/>
    </location>
</feature>
<organism evidence="2 3">
    <name type="scientific">Skeletonema marinoi</name>
    <dbReference type="NCBI Taxonomy" id="267567"/>
    <lineage>
        <taxon>Eukaryota</taxon>
        <taxon>Sar</taxon>
        <taxon>Stramenopiles</taxon>
        <taxon>Ochrophyta</taxon>
        <taxon>Bacillariophyta</taxon>
        <taxon>Coscinodiscophyceae</taxon>
        <taxon>Thalassiosirophycidae</taxon>
        <taxon>Thalassiosirales</taxon>
        <taxon>Skeletonemataceae</taxon>
        <taxon>Skeletonema</taxon>
        <taxon>Skeletonema marinoi-dohrnii complex</taxon>
    </lineage>
</organism>
<feature type="compositionally biased region" description="Basic and acidic residues" evidence="1">
    <location>
        <begin position="178"/>
        <end position="196"/>
    </location>
</feature>
<feature type="compositionally biased region" description="Polar residues" evidence="1">
    <location>
        <begin position="283"/>
        <end position="310"/>
    </location>
</feature>
<feature type="region of interest" description="Disordered" evidence="1">
    <location>
        <begin position="701"/>
        <end position="725"/>
    </location>
</feature>
<evidence type="ECO:0000313" key="3">
    <source>
        <dbReference type="Proteomes" id="UP001224775"/>
    </source>
</evidence>
<reference evidence="2" key="1">
    <citation type="submission" date="2023-06" db="EMBL/GenBank/DDBJ databases">
        <title>Survivors Of The Sea: Transcriptome response of Skeletonema marinoi to long-term dormancy.</title>
        <authorList>
            <person name="Pinder M.I.M."/>
            <person name="Kourtchenko O."/>
            <person name="Robertson E.K."/>
            <person name="Larsson T."/>
            <person name="Maumus F."/>
            <person name="Osuna-Cruz C.M."/>
            <person name="Vancaester E."/>
            <person name="Stenow R."/>
            <person name="Vandepoele K."/>
            <person name="Ploug H."/>
            <person name="Bruchert V."/>
            <person name="Godhe A."/>
            <person name="Topel M."/>
        </authorList>
    </citation>
    <scope>NUCLEOTIDE SEQUENCE</scope>
    <source>
        <strain evidence="2">R05AC</strain>
    </source>
</reference>
<protein>
    <submittedName>
        <fullName evidence="2">Uncharacterized protein</fullName>
    </submittedName>
</protein>
<dbReference type="AlphaFoldDB" id="A0AAD9D462"/>